<gene>
    <name evidence="1" type="ORF">SAMN05444349_14142</name>
</gene>
<proteinExistence type="predicted"/>
<reference evidence="1 2" key="1">
    <citation type="submission" date="2016-11" db="EMBL/GenBank/DDBJ databases">
        <authorList>
            <person name="Jaros S."/>
            <person name="Januszkiewicz K."/>
            <person name="Wedrychowicz H."/>
        </authorList>
    </citation>
    <scope>NUCLEOTIDE SEQUENCE [LARGE SCALE GENOMIC DNA]</scope>
    <source>
        <strain evidence="1 2">DSM 26883</strain>
    </source>
</reference>
<evidence type="ECO:0000313" key="2">
    <source>
        <dbReference type="Proteomes" id="UP000184436"/>
    </source>
</evidence>
<name>A0A1M5F760_9BACE</name>
<sequence length="184" mass="21796">MINRKNNYTDSGTWVSAREIGIMLNVHTFVVYSYLRKIGIKCIKDRSGNGYIDGLFITKHFEELKEFVKSLKNGRKTQEPIKLIAFIDQEVGSQNDWDSKVEGWTKKELYVSYLEEVSCWKLLNQIYRISHYPNGKKTLFKWDRSTKVWRYVEEARSIKDSASWLYDISIKYKLCNTSYDIDVF</sequence>
<dbReference type="Proteomes" id="UP000184436">
    <property type="component" value="Unassembled WGS sequence"/>
</dbReference>
<dbReference type="EMBL" id="FQVD01000041">
    <property type="protein sequence ID" value="SHF87218.1"/>
    <property type="molecule type" value="Genomic_DNA"/>
</dbReference>
<organism evidence="1 2">
    <name type="scientific">Bacteroides faecichinchillae</name>
    <dbReference type="NCBI Taxonomy" id="871325"/>
    <lineage>
        <taxon>Bacteria</taxon>
        <taxon>Pseudomonadati</taxon>
        <taxon>Bacteroidota</taxon>
        <taxon>Bacteroidia</taxon>
        <taxon>Bacteroidales</taxon>
        <taxon>Bacteroidaceae</taxon>
        <taxon>Bacteroides</taxon>
    </lineage>
</organism>
<dbReference type="OrthoDB" id="9925598at2"/>
<evidence type="ECO:0000313" key="1">
    <source>
        <dbReference type="EMBL" id="SHF87218.1"/>
    </source>
</evidence>
<accession>A0A1M5F760</accession>
<dbReference type="AlphaFoldDB" id="A0A1M5F760"/>
<dbReference type="RefSeq" id="WP_073350331.1">
    <property type="nucleotide sequence ID" value="NZ_FQVD01000041.1"/>
</dbReference>
<protein>
    <submittedName>
        <fullName evidence="1">Uncharacterized protein</fullName>
    </submittedName>
</protein>
<dbReference type="STRING" id="871325.SAMN05444349_14142"/>
<keyword evidence="2" id="KW-1185">Reference proteome</keyword>